<dbReference type="AlphaFoldDB" id="A0A1A8YG02"/>
<organism evidence="1 2">
    <name type="scientific">Plasmodium ovale wallikeri</name>
    <dbReference type="NCBI Taxonomy" id="864142"/>
    <lineage>
        <taxon>Eukaryota</taxon>
        <taxon>Sar</taxon>
        <taxon>Alveolata</taxon>
        <taxon>Apicomplexa</taxon>
        <taxon>Aconoidasida</taxon>
        <taxon>Haemosporida</taxon>
        <taxon>Plasmodiidae</taxon>
        <taxon>Plasmodium</taxon>
        <taxon>Plasmodium (Plasmodium)</taxon>
    </lineage>
</organism>
<evidence type="ECO:0000313" key="2">
    <source>
        <dbReference type="Proteomes" id="UP000078555"/>
    </source>
</evidence>
<protein>
    <submittedName>
        <fullName evidence="1">Uncharacterized protein</fullName>
    </submittedName>
</protein>
<evidence type="ECO:0000313" key="1">
    <source>
        <dbReference type="EMBL" id="SBT30469.1"/>
    </source>
</evidence>
<reference evidence="2" key="1">
    <citation type="submission" date="2016-05" db="EMBL/GenBank/DDBJ databases">
        <authorList>
            <person name="Naeem Raeece"/>
        </authorList>
    </citation>
    <scope>NUCLEOTIDE SEQUENCE [LARGE SCALE GENOMIC DNA]</scope>
</reference>
<gene>
    <name evidence="1" type="ORF">POVWA1_001320</name>
</gene>
<sequence>METPLHAPRHTVPHRLLANVGGRPLLTSSHLFSLPPILRIIPFLYIRTKVPIHAFRKAAIGGSKLSSNFLPEYFPFKNYKKMYFFLIHLVFRKMRIFLFRIHNCCNFFDRFAV</sequence>
<dbReference type="Proteomes" id="UP000078555">
    <property type="component" value="Unassembled WGS sequence"/>
</dbReference>
<dbReference type="EMBL" id="FLRD01000001">
    <property type="protein sequence ID" value="SBT30469.1"/>
    <property type="molecule type" value="Genomic_DNA"/>
</dbReference>
<keyword evidence="2" id="KW-1185">Reference proteome</keyword>
<name>A0A1A8YG02_PLAOA</name>
<accession>A0A1A8YG02</accession>
<proteinExistence type="predicted"/>